<dbReference type="InterPro" id="IPR050490">
    <property type="entry name" value="Bact_solute-bd_prot1"/>
</dbReference>
<evidence type="ECO:0000256" key="1">
    <source>
        <dbReference type="SAM" id="MobiDB-lite"/>
    </source>
</evidence>
<dbReference type="EMBL" id="JAKNGE010000053">
    <property type="protein sequence ID" value="MCG4749151.1"/>
    <property type="molecule type" value="Genomic_DNA"/>
</dbReference>
<organism evidence="3 4">
    <name type="scientific">Enterocloster aldenensis</name>
    <dbReference type="NCBI Taxonomy" id="358742"/>
    <lineage>
        <taxon>Bacteria</taxon>
        <taxon>Bacillati</taxon>
        <taxon>Bacillota</taxon>
        <taxon>Clostridia</taxon>
        <taxon>Lachnospirales</taxon>
        <taxon>Lachnospiraceae</taxon>
        <taxon>Enterocloster</taxon>
    </lineage>
</organism>
<dbReference type="Proteomes" id="UP001299608">
    <property type="component" value="Unassembled WGS sequence"/>
</dbReference>
<sequence>MKKRVVSVLLAAALGMGLLAGCAGTSSDTAGSGAAVSEKTDGAGSGQAGKESALDASDTEKYPVKHMVVLECRSPEAPSAKALQSVADAYTREVNPNFSLEQQYVPDMITYKQKIKTLIASNEVPDMFSMDADPYARKLLEQGILMDITDICEEHNLKDLYYDAPFKWGAFSDGVQVGLPVESDLEFFWYNKQLFEQAGVTPPKTMDEFMDVCETLKKHDITPIAMSGKEPWTMLRYLVFMTYRLEGNDYVNGLVRGDRKMSEPTGMAAAQFVQDLGTKGYFQTGFASFDLSSAQDYFLGGNAAMFYIGTWELNSFQDENLNENMKGNVDYFTLPVIEGGATGENQYIAHGGTPFAFGKPNFDETTEDFLVYFANNYGKYVSEYVFAPEKGYDVPGDTELTKKVAKDLEIEEGAVRLIDVDTDPTTNEVLNKEIVSLALGEITVEEFCRRIDEAIAKNAPSYFTW</sequence>
<proteinExistence type="predicted"/>
<dbReference type="AlphaFoldDB" id="A0AAW5BYF7"/>
<accession>A0AAW5BYF7</accession>
<reference evidence="3" key="1">
    <citation type="submission" date="2022-01" db="EMBL/GenBank/DDBJ databases">
        <title>Collection of gut derived symbiotic bacterial strains cultured from healthy donors.</title>
        <authorList>
            <person name="Lin H."/>
            <person name="Kohout C."/>
            <person name="Waligurski E."/>
            <person name="Pamer E.G."/>
        </authorList>
    </citation>
    <scope>NUCLEOTIDE SEQUENCE</scope>
    <source>
        <strain evidence="3">DFI.6.55</strain>
    </source>
</reference>
<feature type="region of interest" description="Disordered" evidence="1">
    <location>
        <begin position="30"/>
        <end position="57"/>
    </location>
</feature>
<gene>
    <name evidence="3" type="ORF">L0N08_27430</name>
</gene>
<dbReference type="Gene3D" id="3.40.190.10">
    <property type="entry name" value="Periplasmic binding protein-like II"/>
    <property type="match status" value="2"/>
</dbReference>
<dbReference type="SUPFAM" id="SSF53850">
    <property type="entry name" value="Periplasmic binding protein-like II"/>
    <property type="match status" value="1"/>
</dbReference>
<evidence type="ECO:0000313" key="3">
    <source>
        <dbReference type="EMBL" id="MCG4749151.1"/>
    </source>
</evidence>
<dbReference type="PROSITE" id="PS51257">
    <property type="entry name" value="PROKAR_LIPOPROTEIN"/>
    <property type="match status" value="1"/>
</dbReference>
<feature type="signal peptide" evidence="2">
    <location>
        <begin position="1"/>
        <end position="20"/>
    </location>
</feature>
<dbReference type="Pfam" id="PF01547">
    <property type="entry name" value="SBP_bac_1"/>
    <property type="match status" value="1"/>
</dbReference>
<feature type="chain" id="PRO_5043520835" evidence="2">
    <location>
        <begin position="21"/>
        <end position="465"/>
    </location>
</feature>
<evidence type="ECO:0000313" key="4">
    <source>
        <dbReference type="Proteomes" id="UP001299608"/>
    </source>
</evidence>
<name>A0AAW5BYF7_9FIRM</name>
<protein>
    <submittedName>
        <fullName evidence="3">Extracellular solute-binding protein</fullName>
    </submittedName>
</protein>
<dbReference type="PANTHER" id="PTHR43649">
    <property type="entry name" value="ARABINOSE-BINDING PROTEIN-RELATED"/>
    <property type="match status" value="1"/>
</dbReference>
<dbReference type="RefSeq" id="WP_238053933.1">
    <property type="nucleotide sequence ID" value="NZ_JAKNGE010000053.1"/>
</dbReference>
<comment type="caution">
    <text evidence="3">The sequence shown here is derived from an EMBL/GenBank/DDBJ whole genome shotgun (WGS) entry which is preliminary data.</text>
</comment>
<keyword evidence="2" id="KW-0732">Signal</keyword>
<dbReference type="InterPro" id="IPR006059">
    <property type="entry name" value="SBP"/>
</dbReference>
<evidence type="ECO:0000256" key="2">
    <source>
        <dbReference type="SAM" id="SignalP"/>
    </source>
</evidence>